<reference evidence="2" key="2">
    <citation type="journal article" date="2020" name="Antonie Van Leeuwenhoek">
        <title>Labilibaculum antarcticum sp. nov., a novel facultative anaerobic, psychrotorelant bacterium isolated from marine sediment of Antarctica.</title>
        <authorList>
            <person name="Watanabe M."/>
            <person name="Kojima H."/>
            <person name="Fukui M."/>
        </authorList>
    </citation>
    <scope>NUCLEOTIDE SEQUENCE [LARGE SCALE GENOMIC DNA]</scope>
    <source>
        <strain evidence="2">SPP2</strain>
    </source>
</reference>
<dbReference type="RefSeq" id="WP_096433312.1">
    <property type="nucleotide sequence ID" value="NZ_AP018042.1"/>
</dbReference>
<dbReference type="OrthoDB" id="9806869at2"/>
<gene>
    <name evidence="1" type="ORF">ALGA_0230</name>
</gene>
<protein>
    <submittedName>
        <fullName evidence="1">NADH:ubiquinone oxidoreductase</fullName>
    </submittedName>
</protein>
<dbReference type="Pfam" id="PF13366">
    <property type="entry name" value="PDDEXK_3"/>
    <property type="match status" value="1"/>
</dbReference>
<sequence>MKQDYILKKECYKIIGSCMEVHSELGCGFLEAVYQEALEIELVEKEIDFEREVELGIVYKGNQLDKKYYADFLCFDEVIVELKAVKTLDDIHTAQVLNYLKATGKRVGLLINFGATSLQYKRFIL</sequence>
<keyword evidence="2" id="KW-1185">Reference proteome</keyword>
<dbReference type="KEGG" id="mbas:ALGA_0230"/>
<dbReference type="NCBIfam" id="TIGR04256">
    <property type="entry name" value="GxxExxY"/>
    <property type="match status" value="1"/>
</dbReference>
<reference evidence="1 2" key="1">
    <citation type="journal article" date="2018" name="Mar. Genomics">
        <title>Complete genome sequence of Marinifilaceae bacterium strain SPP2, isolated from the Antarctic marine sediment.</title>
        <authorList>
            <person name="Watanabe M."/>
            <person name="Kojima H."/>
            <person name="Fukui M."/>
        </authorList>
    </citation>
    <scope>NUCLEOTIDE SEQUENCE [LARGE SCALE GENOMIC DNA]</scope>
    <source>
        <strain evidence="1 2">SPP2</strain>
    </source>
</reference>
<accession>A0A1Y1CE70</accession>
<proteinExistence type="predicted"/>
<dbReference type="AlphaFoldDB" id="A0A1Y1CE70"/>
<keyword evidence="1" id="KW-0830">Ubiquinone</keyword>
<name>A0A1Y1CE70_9BACT</name>
<evidence type="ECO:0000313" key="1">
    <source>
        <dbReference type="EMBL" id="BAX78625.1"/>
    </source>
</evidence>
<organism evidence="1 2">
    <name type="scientific">Labilibaculum antarcticum</name>
    <dbReference type="NCBI Taxonomy" id="1717717"/>
    <lineage>
        <taxon>Bacteria</taxon>
        <taxon>Pseudomonadati</taxon>
        <taxon>Bacteroidota</taxon>
        <taxon>Bacteroidia</taxon>
        <taxon>Marinilabiliales</taxon>
        <taxon>Marinifilaceae</taxon>
        <taxon>Labilibaculum</taxon>
    </lineage>
</organism>
<dbReference type="Proteomes" id="UP000218267">
    <property type="component" value="Chromosome"/>
</dbReference>
<evidence type="ECO:0000313" key="2">
    <source>
        <dbReference type="Proteomes" id="UP000218267"/>
    </source>
</evidence>
<dbReference type="EMBL" id="AP018042">
    <property type="protein sequence ID" value="BAX78625.1"/>
    <property type="molecule type" value="Genomic_DNA"/>
</dbReference>
<dbReference type="InterPro" id="IPR026350">
    <property type="entry name" value="GxxExxY"/>
</dbReference>